<organism evidence="2 3">
    <name type="scientific">Candidatus Sungbacteria bacterium RIFCSPHIGHO2_02_FULL_49_20</name>
    <dbReference type="NCBI Taxonomy" id="1802272"/>
    <lineage>
        <taxon>Bacteria</taxon>
        <taxon>Candidatus Sungiibacteriota</taxon>
    </lineage>
</organism>
<evidence type="ECO:0000313" key="2">
    <source>
        <dbReference type="EMBL" id="OHA01380.1"/>
    </source>
</evidence>
<sequence>MNSKKLKLRNMTKRTVKKKEAAPDARGMRGIRSRVKLTGRLRKKRGDTKIGTLEKIYHRKSLKKLIK</sequence>
<dbReference type="AlphaFoldDB" id="A0A1G2KPQ3"/>
<comment type="caution">
    <text evidence="2">The sequence shown here is derived from an EMBL/GenBank/DDBJ whole genome shotgun (WGS) entry which is preliminary data.</text>
</comment>
<name>A0A1G2KPQ3_9BACT</name>
<reference evidence="2 3" key="1">
    <citation type="journal article" date="2016" name="Nat. Commun.">
        <title>Thousands of microbial genomes shed light on interconnected biogeochemical processes in an aquifer system.</title>
        <authorList>
            <person name="Anantharaman K."/>
            <person name="Brown C.T."/>
            <person name="Hug L.A."/>
            <person name="Sharon I."/>
            <person name="Castelle C.J."/>
            <person name="Probst A.J."/>
            <person name="Thomas B.C."/>
            <person name="Singh A."/>
            <person name="Wilkins M.J."/>
            <person name="Karaoz U."/>
            <person name="Brodie E.L."/>
            <person name="Williams K.H."/>
            <person name="Hubbard S.S."/>
            <person name="Banfield J.F."/>
        </authorList>
    </citation>
    <scope>NUCLEOTIDE SEQUENCE [LARGE SCALE GENOMIC DNA]</scope>
</reference>
<feature type="region of interest" description="Disordered" evidence="1">
    <location>
        <begin position="1"/>
        <end position="27"/>
    </location>
</feature>
<dbReference type="Proteomes" id="UP000178710">
    <property type="component" value="Unassembled WGS sequence"/>
</dbReference>
<evidence type="ECO:0000313" key="3">
    <source>
        <dbReference type="Proteomes" id="UP000178710"/>
    </source>
</evidence>
<protein>
    <submittedName>
        <fullName evidence="2">Uncharacterized protein</fullName>
    </submittedName>
</protein>
<gene>
    <name evidence="2" type="ORF">A3C12_00440</name>
</gene>
<feature type="compositionally biased region" description="Basic residues" evidence="1">
    <location>
        <begin position="1"/>
        <end position="17"/>
    </location>
</feature>
<proteinExistence type="predicted"/>
<evidence type="ECO:0000256" key="1">
    <source>
        <dbReference type="SAM" id="MobiDB-lite"/>
    </source>
</evidence>
<dbReference type="EMBL" id="MHQK01000028">
    <property type="protein sequence ID" value="OHA01380.1"/>
    <property type="molecule type" value="Genomic_DNA"/>
</dbReference>
<accession>A0A1G2KPQ3</accession>
<feature type="compositionally biased region" description="Basic and acidic residues" evidence="1">
    <location>
        <begin position="18"/>
        <end position="27"/>
    </location>
</feature>